<dbReference type="GO" id="GO:0016787">
    <property type="term" value="F:hydrolase activity"/>
    <property type="evidence" value="ECO:0007669"/>
    <property type="project" value="UniProtKB-ARBA"/>
</dbReference>
<dbReference type="OMA" id="IWITNDE"/>
<dbReference type="PANTHER" id="PTHR10151:SF120">
    <property type="entry name" value="BIS(5'-ADENOSYL)-TRIPHOSPHATASE"/>
    <property type="match status" value="1"/>
</dbReference>
<evidence type="ECO:0000256" key="2">
    <source>
        <dbReference type="SAM" id="Phobius"/>
    </source>
</evidence>
<evidence type="ECO:0000313" key="4">
    <source>
        <dbReference type="WBParaSite" id="nRc.2.0.1.t16172-RA"/>
    </source>
</evidence>
<accession>A0A915IQ98</accession>
<dbReference type="AlphaFoldDB" id="A0A915IQ98"/>
<name>A0A915IQ98_ROMCU</name>
<feature type="transmembrane region" description="Helical" evidence="2">
    <location>
        <begin position="12"/>
        <end position="33"/>
    </location>
</feature>
<dbReference type="CDD" id="cd16018">
    <property type="entry name" value="Enpp"/>
    <property type="match status" value="1"/>
</dbReference>
<dbReference type="InterPro" id="IPR002591">
    <property type="entry name" value="Phosphodiest/P_Trfase"/>
</dbReference>
<keyword evidence="2" id="KW-0472">Membrane</keyword>
<feature type="compositionally biased region" description="Basic and acidic residues" evidence="1">
    <location>
        <begin position="283"/>
        <end position="300"/>
    </location>
</feature>
<dbReference type="Proteomes" id="UP000887565">
    <property type="component" value="Unplaced"/>
</dbReference>
<keyword evidence="3" id="KW-1185">Reference proteome</keyword>
<evidence type="ECO:0000313" key="3">
    <source>
        <dbReference type="Proteomes" id="UP000887565"/>
    </source>
</evidence>
<dbReference type="WBParaSite" id="nRc.2.0.1.t16172-RA">
    <property type="protein sequence ID" value="nRc.2.0.1.t16172-RA"/>
    <property type="gene ID" value="nRc.2.0.1.g16172"/>
</dbReference>
<reference evidence="4" key="1">
    <citation type="submission" date="2022-11" db="UniProtKB">
        <authorList>
            <consortium name="WormBaseParasite"/>
        </authorList>
    </citation>
    <scope>IDENTIFICATION</scope>
</reference>
<keyword evidence="2" id="KW-1133">Transmembrane helix</keyword>
<dbReference type="InterPro" id="IPR017850">
    <property type="entry name" value="Alkaline_phosphatase_core_sf"/>
</dbReference>
<sequence length="300" mass="34486">MTIGRTEQQNRRVFAIVLLIVIIFCLPLSYFVLTTPPKNFFLLWLNDDDLIPKVDDSPCNKPNSGSKSFSEQEENEEPPLLLLISYDAFRYDYIEKHLNVTPTFQWLIKNGVYATEGLKNTFITITAPNHYGIVTGLYEENHGIIANSFFDPILNESFNYFDTRWKTDPKFFGGNPIWITNDEASSSRATGCMMWVGCDVPINHKPTPLHWVSWDGNLDWAARIDALISWFKNPKRPINFGLLYIEEPDETGHQYGPDSPELVQMLWKLDQLTESTPFYDNTVSRESRKPGKSGEELCVD</sequence>
<dbReference type="Gene3D" id="3.40.720.10">
    <property type="entry name" value="Alkaline Phosphatase, subunit A"/>
    <property type="match status" value="1"/>
</dbReference>
<proteinExistence type="predicted"/>
<keyword evidence="2" id="KW-0812">Transmembrane</keyword>
<dbReference type="Pfam" id="PF01663">
    <property type="entry name" value="Phosphodiest"/>
    <property type="match status" value="1"/>
</dbReference>
<dbReference type="PANTHER" id="PTHR10151">
    <property type="entry name" value="ECTONUCLEOTIDE PYROPHOSPHATASE/PHOSPHODIESTERASE"/>
    <property type="match status" value="1"/>
</dbReference>
<evidence type="ECO:0000256" key="1">
    <source>
        <dbReference type="SAM" id="MobiDB-lite"/>
    </source>
</evidence>
<protein>
    <submittedName>
        <fullName evidence="4">Bis(5'-adenosyl)-triphosphatase</fullName>
    </submittedName>
</protein>
<feature type="region of interest" description="Disordered" evidence="1">
    <location>
        <begin position="281"/>
        <end position="300"/>
    </location>
</feature>
<organism evidence="3 4">
    <name type="scientific">Romanomermis culicivorax</name>
    <name type="common">Nematode worm</name>
    <dbReference type="NCBI Taxonomy" id="13658"/>
    <lineage>
        <taxon>Eukaryota</taxon>
        <taxon>Metazoa</taxon>
        <taxon>Ecdysozoa</taxon>
        <taxon>Nematoda</taxon>
        <taxon>Enoplea</taxon>
        <taxon>Dorylaimia</taxon>
        <taxon>Mermithida</taxon>
        <taxon>Mermithoidea</taxon>
        <taxon>Mermithidae</taxon>
        <taxon>Romanomermis</taxon>
    </lineage>
</organism>
<dbReference type="SUPFAM" id="SSF53649">
    <property type="entry name" value="Alkaline phosphatase-like"/>
    <property type="match status" value="1"/>
</dbReference>